<comment type="caution">
    <text evidence="1">The sequence shown here is derived from an EMBL/GenBank/DDBJ whole genome shotgun (WGS) entry which is preliminary data.</text>
</comment>
<proteinExistence type="predicted"/>
<keyword evidence="2" id="KW-1185">Reference proteome</keyword>
<name>A0AAX6DGX8_IRIPA</name>
<reference evidence="1" key="2">
    <citation type="submission" date="2023-04" db="EMBL/GenBank/DDBJ databases">
        <authorList>
            <person name="Bruccoleri R.E."/>
            <person name="Oakeley E.J."/>
            <person name="Faust A.-M."/>
            <person name="Dessus-Babus S."/>
            <person name="Altorfer M."/>
            <person name="Burckhardt D."/>
            <person name="Oertli M."/>
            <person name="Naumann U."/>
            <person name="Petersen F."/>
            <person name="Wong J."/>
        </authorList>
    </citation>
    <scope>NUCLEOTIDE SEQUENCE</scope>
    <source>
        <strain evidence="1">GSM-AAB239-AS_SAM_17_03QT</strain>
        <tissue evidence="1">Leaf</tissue>
    </source>
</reference>
<gene>
    <name evidence="1" type="ORF">M6B38_246565</name>
</gene>
<organism evidence="1 2">
    <name type="scientific">Iris pallida</name>
    <name type="common">Sweet iris</name>
    <dbReference type="NCBI Taxonomy" id="29817"/>
    <lineage>
        <taxon>Eukaryota</taxon>
        <taxon>Viridiplantae</taxon>
        <taxon>Streptophyta</taxon>
        <taxon>Embryophyta</taxon>
        <taxon>Tracheophyta</taxon>
        <taxon>Spermatophyta</taxon>
        <taxon>Magnoliopsida</taxon>
        <taxon>Liliopsida</taxon>
        <taxon>Asparagales</taxon>
        <taxon>Iridaceae</taxon>
        <taxon>Iridoideae</taxon>
        <taxon>Irideae</taxon>
        <taxon>Iris</taxon>
    </lineage>
</organism>
<dbReference type="Proteomes" id="UP001140949">
    <property type="component" value="Unassembled WGS sequence"/>
</dbReference>
<reference evidence="1" key="1">
    <citation type="journal article" date="2023" name="GigaByte">
        <title>Genome assembly of the bearded iris, Iris pallida Lam.</title>
        <authorList>
            <person name="Bruccoleri R.E."/>
            <person name="Oakeley E.J."/>
            <person name="Faust A.M.E."/>
            <person name="Altorfer M."/>
            <person name="Dessus-Babus S."/>
            <person name="Burckhardt D."/>
            <person name="Oertli M."/>
            <person name="Naumann U."/>
            <person name="Petersen F."/>
            <person name="Wong J."/>
        </authorList>
    </citation>
    <scope>NUCLEOTIDE SEQUENCE</scope>
    <source>
        <strain evidence="1">GSM-AAB239-AS_SAM_17_03QT</strain>
    </source>
</reference>
<dbReference type="AlphaFoldDB" id="A0AAX6DGX8"/>
<accession>A0AAX6DGX8</accession>
<sequence length="51" mass="5981">MSSITLAHTISFLFGPDPNLFRMTDPNLFISSMFFDYDYTISTYTLSYSYF</sequence>
<evidence type="ECO:0000313" key="2">
    <source>
        <dbReference type="Proteomes" id="UP001140949"/>
    </source>
</evidence>
<dbReference type="EMBL" id="JANAVB010044818">
    <property type="protein sequence ID" value="KAJ6790975.1"/>
    <property type="molecule type" value="Genomic_DNA"/>
</dbReference>
<protein>
    <submittedName>
        <fullName evidence="1">Argininosuccinate synthase, chloroplastic-like isoform X2</fullName>
    </submittedName>
</protein>
<evidence type="ECO:0000313" key="1">
    <source>
        <dbReference type="EMBL" id="KAJ6790975.1"/>
    </source>
</evidence>